<feature type="transmembrane region" description="Helical" evidence="3">
    <location>
        <begin position="114"/>
        <end position="137"/>
    </location>
</feature>
<dbReference type="PANTHER" id="PTHR34295">
    <property type="entry name" value="BIOTIN TRANSPORTER BIOY"/>
    <property type="match status" value="1"/>
</dbReference>
<protein>
    <recommendedName>
        <fullName evidence="2">Biotin transporter</fullName>
    </recommendedName>
</protein>
<evidence type="ECO:0000256" key="2">
    <source>
        <dbReference type="PIRNR" id="PIRNR016661"/>
    </source>
</evidence>
<evidence type="ECO:0000256" key="1">
    <source>
        <dbReference type="ARBA" id="ARBA00010692"/>
    </source>
</evidence>
<keyword evidence="2 3" id="KW-0472">Membrane</keyword>
<keyword evidence="2" id="KW-1003">Cell membrane</keyword>
<comment type="subcellular location">
    <subcellularLocation>
        <location evidence="2">Cell membrane</location>
        <topology evidence="2">Multi-pass membrane protein</topology>
    </subcellularLocation>
</comment>
<dbReference type="GO" id="GO:0005886">
    <property type="term" value="C:plasma membrane"/>
    <property type="evidence" value="ECO:0007669"/>
    <property type="project" value="UniProtKB-SubCell"/>
</dbReference>
<keyword evidence="2" id="KW-0813">Transport</keyword>
<dbReference type="STRING" id="698762.SAMN00808754_3195"/>
<evidence type="ECO:0000256" key="3">
    <source>
        <dbReference type="SAM" id="Phobius"/>
    </source>
</evidence>
<feature type="transmembrane region" description="Helical" evidence="3">
    <location>
        <begin position="54"/>
        <end position="74"/>
    </location>
</feature>
<keyword evidence="3" id="KW-1133">Transmembrane helix</keyword>
<keyword evidence="5" id="KW-1185">Reference proteome</keyword>
<dbReference type="Pfam" id="PF02632">
    <property type="entry name" value="BioY"/>
    <property type="match status" value="1"/>
</dbReference>
<dbReference type="RefSeq" id="WP_084666838.1">
    <property type="nucleotide sequence ID" value="NZ_LT838272.1"/>
</dbReference>
<dbReference type="InterPro" id="IPR003784">
    <property type="entry name" value="BioY"/>
</dbReference>
<feature type="transmembrane region" description="Helical" evidence="3">
    <location>
        <begin position="86"/>
        <end position="102"/>
    </location>
</feature>
<dbReference type="Gene3D" id="1.10.1760.20">
    <property type="match status" value="1"/>
</dbReference>
<feature type="transmembrane region" description="Helical" evidence="3">
    <location>
        <begin position="143"/>
        <end position="165"/>
    </location>
</feature>
<proteinExistence type="inferred from homology"/>
<dbReference type="PANTHER" id="PTHR34295:SF1">
    <property type="entry name" value="BIOTIN TRANSPORTER BIOY"/>
    <property type="match status" value="1"/>
</dbReference>
<keyword evidence="3" id="KW-0812">Transmembrane</keyword>
<organism evidence="4 5">
    <name type="scientific">Thermanaeromonas toyohensis ToBE</name>
    <dbReference type="NCBI Taxonomy" id="698762"/>
    <lineage>
        <taxon>Bacteria</taxon>
        <taxon>Bacillati</taxon>
        <taxon>Bacillota</taxon>
        <taxon>Clostridia</taxon>
        <taxon>Neomoorellales</taxon>
        <taxon>Neomoorellaceae</taxon>
        <taxon>Thermanaeromonas</taxon>
    </lineage>
</organism>
<reference evidence="4 5" key="1">
    <citation type="submission" date="2017-04" db="EMBL/GenBank/DDBJ databases">
        <authorList>
            <person name="Afonso C.L."/>
            <person name="Miller P.J."/>
            <person name="Scott M.A."/>
            <person name="Spackman E."/>
            <person name="Goraichik I."/>
            <person name="Dimitrov K.M."/>
            <person name="Suarez D.L."/>
            <person name="Swayne D.E."/>
        </authorList>
    </citation>
    <scope>NUCLEOTIDE SEQUENCE [LARGE SCALE GENOMIC DNA]</scope>
    <source>
        <strain evidence="4 5">ToBE</strain>
    </source>
</reference>
<dbReference type="EMBL" id="LT838272">
    <property type="protein sequence ID" value="SMB99983.1"/>
    <property type="molecule type" value="Genomic_DNA"/>
</dbReference>
<dbReference type="OrthoDB" id="9803495at2"/>
<comment type="similarity">
    <text evidence="1 2">Belongs to the BioY family.</text>
</comment>
<dbReference type="AlphaFoldDB" id="A0A1W1W3B6"/>
<dbReference type="Proteomes" id="UP000192569">
    <property type="component" value="Chromosome I"/>
</dbReference>
<dbReference type="GO" id="GO:0015225">
    <property type="term" value="F:biotin transmembrane transporter activity"/>
    <property type="evidence" value="ECO:0007669"/>
    <property type="project" value="UniProtKB-UniRule"/>
</dbReference>
<gene>
    <name evidence="4" type="ORF">SAMN00808754_3195</name>
</gene>
<evidence type="ECO:0000313" key="4">
    <source>
        <dbReference type="EMBL" id="SMB99983.1"/>
    </source>
</evidence>
<evidence type="ECO:0000313" key="5">
    <source>
        <dbReference type="Proteomes" id="UP000192569"/>
    </source>
</evidence>
<sequence length="183" mass="19511">MRTKELTIAALFAGIMAVLAQVAIPLPFSPVPITGQILGLFLTGALLGRRLGTLAVLLYLILGAIGLPVFARGGAGIARLLGPTGGYLWGFLIGVYLLGWVVDKGNKFTFLRAAGGMLLCLVVVYILGALQLAYLMHLPWQKALLLGVVPFLPLDMVKLLLASVLSVKLRRILKQAGLLSFPH</sequence>
<accession>A0A1W1W3B6</accession>
<feature type="transmembrane region" description="Helical" evidence="3">
    <location>
        <begin position="30"/>
        <end position="47"/>
    </location>
</feature>
<dbReference type="PIRSF" id="PIRSF016661">
    <property type="entry name" value="BioY"/>
    <property type="match status" value="1"/>
</dbReference>
<name>A0A1W1W3B6_9FIRM</name>